<dbReference type="Gene3D" id="1.25.10.10">
    <property type="entry name" value="Leucine-rich Repeat Variant"/>
    <property type="match status" value="1"/>
</dbReference>
<dbReference type="InterPro" id="IPR016024">
    <property type="entry name" value="ARM-type_fold"/>
</dbReference>
<feature type="compositionally biased region" description="Acidic residues" evidence="6">
    <location>
        <begin position="63"/>
        <end position="75"/>
    </location>
</feature>
<name>A0A6A6VV44_9PEZI</name>
<dbReference type="InterPro" id="IPR013180">
    <property type="entry name" value="CTNNBL1_N"/>
</dbReference>
<gene>
    <name evidence="8" type="ORF">EJ05DRAFT_470611</name>
</gene>
<dbReference type="RefSeq" id="XP_033595588.1">
    <property type="nucleotide sequence ID" value="XM_033742946.1"/>
</dbReference>
<comment type="subcellular location">
    <subcellularLocation>
        <location evidence="1">Nucleus</location>
    </subcellularLocation>
</comment>
<reference evidence="8" key="1">
    <citation type="journal article" date="2020" name="Stud. Mycol.">
        <title>101 Dothideomycetes genomes: a test case for predicting lifestyles and emergence of pathogens.</title>
        <authorList>
            <person name="Haridas S."/>
            <person name="Albert R."/>
            <person name="Binder M."/>
            <person name="Bloem J."/>
            <person name="Labutti K."/>
            <person name="Salamov A."/>
            <person name="Andreopoulos B."/>
            <person name="Baker S."/>
            <person name="Barry K."/>
            <person name="Bills G."/>
            <person name="Bluhm B."/>
            <person name="Cannon C."/>
            <person name="Castanera R."/>
            <person name="Culley D."/>
            <person name="Daum C."/>
            <person name="Ezra D."/>
            <person name="Gonzalez J."/>
            <person name="Henrissat B."/>
            <person name="Kuo A."/>
            <person name="Liang C."/>
            <person name="Lipzen A."/>
            <person name="Lutzoni F."/>
            <person name="Magnuson J."/>
            <person name="Mondo S."/>
            <person name="Nolan M."/>
            <person name="Ohm R."/>
            <person name="Pangilinan J."/>
            <person name="Park H.-J."/>
            <person name="Ramirez L."/>
            <person name="Alfaro M."/>
            <person name="Sun H."/>
            <person name="Tritt A."/>
            <person name="Yoshinaga Y."/>
            <person name="Zwiers L.-H."/>
            <person name="Turgeon B."/>
            <person name="Goodwin S."/>
            <person name="Spatafora J."/>
            <person name="Crous P."/>
            <person name="Grigoriev I."/>
        </authorList>
    </citation>
    <scope>NUCLEOTIDE SEQUENCE</scope>
    <source>
        <strain evidence="8">CBS 121739</strain>
    </source>
</reference>
<dbReference type="GO" id="GO:0010467">
    <property type="term" value="P:gene expression"/>
    <property type="evidence" value="ECO:0007669"/>
    <property type="project" value="UniProtKB-ARBA"/>
</dbReference>
<evidence type="ECO:0000256" key="3">
    <source>
        <dbReference type="ARBA" id="ARBA00022737"/>
    </source>
</evidence>
<dbReference type="PANTHER" id="PTHR14978">
    <property type="entry name" value="BETA-CATENIN-LIKE PROTEIN 1 NUCLEAR ASSOCIATED PROTEIN"/>
    <property type="match status" value="1"/>
</dbReference>
<dbReference type="GO" id="GO:0005681">
    <property type="term" value="C:spliceosomal complex"/>
    <property type="evidence" value="ECO:0007669"/>
    <property type="project" value="TreeGrafter"/>
</dbReference>
<accession>A0A6A6VV44</accession>
<dbReference type="SUPFAM" id="SSF48371">
    <property type="entry name" value="ARM repeat"/>
    <property type="match status" value="1"/>
</dbReference>
<evidence type="ECO:0000256" key="1">
    <source>
        <dbReference type="ARBA" id="ARBA00004123"/>
    </source>
</evidence>
<protein>
    <submittedName>
        <fullName evidence="8">DUF1716 domain protein</fullName>
    </submittedName>
</protein>
<dbReference type="Proteomes" id="UP000799437">
    <property type="component" value="Unassembled WGS sequence"/>
</dbReference>
<dbReference type="InterPro" id="IPR039678">
    <property type="entry name" value="CTNNBL1"/>
</dbReference>
<evidence type="ECO:0000313" key="9">
    <source>
        <dbReference type="Proteomes" id="UP000799437"/>
    </source>
</evidence>
<dbReference type="FunFam" id="1.25.10.10:FF:001136">
    <property type="entry name" value="Beta-catenin-like protein 1"/>
    <property type="match status" value="1"/>
</dbReference>
<dbReference type="GeneID" id="54484000"/>
<dbReference type="SMART" id="SM01156">
    <property type="entry name" value="DUF1716"/>
    <property type="match status" value="1"/>
</dbReference>
<evidence type="ECO:0000313" key="8">
    <source>
        <dbReference type="EMBL" id="KAF2753137.1"/>
    </source>
</evidence>
<organism evidence="8 9">
    <name type="scientific">Pseudovirgaria hyperparasitica</name>
    <dbReference type="NCBI Taxonomy" id="470096"/>
    <lineage>
        <taxon>Eukaryota</taxon>
        <taxon>Fungi</taxon>
        <taxon>Dikarya</taxon>
        <taxon>Ascomycota</taxon>
        <taxon>Pezizomycotina</taxon>
        <taxon>Dothideomycetes</taxon>
        <taxon>Dothideomycetes incertae sedis</taxon>
        <taxon>Acrospermales</taxon>
        <taxon>Acrospermaceae</taxon>
        <taxon>Pseudovirgaria</taxon>
    </lineage>
</organism>
<keyword evidence="3" id="KW-0677">Repeat</keyword>
<evidence type="ECO:0000256" key="2">
    <source>
        <dbReference type="ARBA" id="ARBA00022553"/>
    </source>
</evidence>
<feature type="domain" description="Beta-catenin-like protein 1 N-terminal" evidence="7">
    <location>
        <begin position="83"/>
        <end position="193"/>
    </location>
</feature>
<evidence type="ECO:0000256" key="4">
    <source>
        <dbReference type="ARBA" id="ARBA00023054"/>
    </source>
</evidence>
<feature type="region of interest" description="Disordered" evidence="6">
    <location>
        <begin position="1"/>
        <end position="89"/>
    </location>
</feature>
<evidence type="ECO:0000256" key="6">
    <source>
        <dbReference type="SAM" id="MobiDB-lite"/>
    </source>
</evidence>
<dbReference type="InterPro" id="IPR011989">
    <property type="entry name" value="ARM-like"/>
</dbReference>
<evidence type="ECO:0000256" key="5">
    <source>
        <dbReference type="ARBA" id="ARBA00023242"/>
    </source>
</evidence>
<keyword evidence="2" id="KW-0597">Phosphoprotein</keyword>
<dbReference type="EMBL" id="ML996586">
    <property type="protein sequence ID" value="KAF2753137.1"/>
    <property type="molecule type" value="Genomic_DNA"/>
</dbReference>
<evidence type="ECO:0000259" key="7">
    <source>
        <dbReference type="SMART" id="SM01156"/>
    </source>
</evidence>
<dbReference type="PANTHER" id="PTHR14978:SF0">
    <property type="entry name" value="BETA-CATENIN-LIKE PROTEIN 1"/>
    <property type="match status" value="1"/>
</dbReference>
<dbReference type="OrthoDB" id="1898821at2759"/>
<dbReference type="AlphaFoldDB" id="A0A6A6VV44"/>
<keyword evidence="4" id="KW-0175">Coiled coil</keyword>
<keyword evidence="5" id="KW-0539">Nucleus</keyword>
<keyword evidence="9" id="KW-1185">Reference proteome</keyword>
<feature type="compositionally biased region" description="Basic and acidic residues" evidence="6">
    <location>
        <begin position="17"/>
        <end position="29"/>
    </location>
</feature>
<sequence length="585" mass="65820">MTSIDDLFKKPNAPGKRKIEPLTDPEKVYKSAKISANSDAKQPRASSVEDDDGEEAGPQLPPESEEEDYGPDDEEGRFFGSGLDEGTKDAMDYLDEQDGEETFIPEKIDSSWLKKTALNFEKRIAKNAELRGKYEEEPQKFMGSESDLDDDIKALSILSEHSELYAEFAKLGSAAKLVSLLSHENTDIAIDAIEIISELTDEDVEAEQEQWDALVDGLMEADILDLLTQNFDRFDETNDSDRSGVYHALGVIEHLISRPKMAETIGETTKLLPWLVSRIQVKEARLGQNKQYAAEILSIILQSSDSTRKRFLELDGVDTLLTILAAYRKRDPQKDSEEEEYVENLFDALTCVVDEPEGKAKFVEAEGVELCLIMLKEGKMSKARALTVLDHALADRTDTSGDVCQKLVEAEGLKRIFSLFMKKNDSSTNEHLLGIFSSLLKSLPGSSAQRIRTLAKFMEKDYEKISKTIVLRRDYATRLAAVDQRIKREQTNLDLADREAMEDEWFSRRLDAGLFCLQTVDVILAWLVAEDDGAKKKIQELLAKRNETLADVKRTIQGQIDQIHVSDRAEEGALKDMLQTLLSFL</sequence>
<dbReference type="Pfam" id="PF08216">
    <property type="entry name" value="CTNNBL"/>
    <property type="match status" value="1"/>
</dbReference>
<proteinExistence type="predicted"/>